<evidence type="ECO:0000259" key="3">
    <source>
        <dbReference type="PROSITE" id="PS51724"/>
    </source>
</evidence>
<name>A0A2X4U520_9GAMM</name>
<accession>A0A2X4U520</accession>
<dbReference type="PROSITE" id="PS51724">
    <property type="entry name" value="SPOR"/>
    <property type="match status" value="1"/>
</dbReference>
<keyword evidence="2" id="KW-0472">Membrane</keyword>
<feature type="region of interest" description="Disordered" evidence="1">
    <location>
        <begin position="1"/>
        <end position="38"/>
    </location>
</feature>
<feature type="region of interest" description="Disordered" evidence="1">
    <location>
        <begin position="65"/>
        <end position="237"/>
    </location>
</feature>
<dbReference type="Pfam" id="PF05036">
    <property type="entry name" value="SPOR"/>
    <property type="match status" value="1"/>
</dbReference>
<evidence type="ECO:0000256" key="2">
    <source>
        <dbReference type="SAM" id="Phobius"/>
    </source>
</evidence>
<feature type="domain" description="SPOR" evidence="3">
    <location>
        <begin position="240"/>
        <end position="317"/>
    </location>
</feature>
<feature type="compositionally biased region" description="Low complexity" evidence="1">
    <location>
        <begin position="93"/>
        <end position="110"/>
    </location>
</feature>
<dbReference type="AlphaFoldDB" id="A0A2X4U520"/>
<feature type="compositionally biased region" description="Acidic residues" evidence="1">
    <location>
        <begin position="1"/>
        <end position="12"/>
    </location>
</feature>
<evidence type="ECO:0000256" key="1">
    <source>
        <dbReference type="SAM" id="MobiDB-lite"/>
    </source>
</evidence>
<dbReference type="Proteomes" id="UP000249005">
    <property type="component" value="Chromosome 1"/>
</dbReference>
<dbReference type="InterPro" id="IPR007730">
    <property type="entry name" value="SPOR-like_dom"/>
</dbReference>
<dbReference type="EMBL" id="LS483470">
    <property type="protein sequence ID" value="SQI34876.1"/>
    <property type="molecule type" value="Genomic_DNA"/>
</dbReference>
<organism evidence="4 5">
    <name type="scientific">Leminorella richardii</name>
    <dbReference type="NCBI Taxonomy" id="158841"/>
    <lineage>
        <taxon>Bacteria</taxon>
        <taxon>Pseudomonadati</taxon>
        <taxon>Pseudomonadota</taxon>
        <taxon>Gammaproteobacteria</taxon>
        <taxon>Enterobacterales</taxon>
        <taxon>Budviciaceae</taxon>
        <taxon>Leminorella</taxon>
    </lineage>
</organism>
<reference evidence="4 5" key="1">
    <citation type="submission" date="2018-06" db="EMBL/GenBank/DDBJ databases">
        <authorList>
            <consortium name="Pathogen Informatics"/>
            <person name="Doyle S."/>
        </authorList>
    </citation>
    <scope>NUCLEOTIDE SEQUENCE [LARGE SCALE GENOMIC DNA]</scope>
    <source>
        <strain evidence="4 5">NCTC12151</strain>
    </source>
</reference>
<evidence type="ECO:0000313" key="4">
    <source>
        <dbReference type="EMBL" id="SQI34876.1"/>
    </source>
</evidence>
<feature type="compositionally biased region" description="Pro residues" evidence="1">
    <location>
        <begin position="112"/>
        <end position="129"/>
    </location>
</feature>
<proteinExistence type="predicted"/>
<dbReference type="InterPro" id="IPR036680">
    <property type="entry name" value="SPOR-like_sf"/>
</dbReference>
<feature type="compositionally biased region" description="Polar residues" evidence="1">
    <location>
        <begin position="81"/>
        <end position="92"/>
    </location>
</feature>
<keyword evidence="2" id="KW-0812">Transmembrane</keyword>
<feature type="compositionally biased region" description="Low complexity" evidence="1">
    <location>
        <begin position="167"/>
        <end position="179"/>
    </location>
</feature>
<dbReference type="KEGG" id="lri:NCTC12151_00269"/>
<feature type="compositionally biased region" description="Basic and acidic residues" evidence="1">
    <location>
        <begin position="14"/>
        <end position="31"/>
    </location>
</feature>
<keyword evidence="2" id="KW-1133">Transmembrane helix</keyword>
<protein>
    <submittedName>
        <fullName evidence="4">Uncharacterized protein conserved in bacteria</fullName>
    </submittedName>
</protein>
<keyword evidence="5" id="KW-1185">Reference proteome</keyword>
<dbReference type="RefSeq" id="WP_111738962.1">
    <property type="nucleotide sequence ID" value="NZ_LR698987.1"/>
</dbReference>
<dbReference type="GO" id="GO:0042834">
    <property type="term" value="F:peptidoglycan binding"/>
    <property type="evidence" value="ECO:0007669"/>
    <property type="project" value="InterPro"/>
</dbReference>
<dbReference type="OrthoDB" id="6189127at2"/>
<feature type="compositionally biased region" description="Polar residues" evidence="1">
    <location>
        <begin position="187"/>
        <end position="209"/>
    </location>
</feature>
<sequence length="328" mass="34263">MRNEDDAPENFESDGMRPDAEDRGSRRERSKPSRGFALSKQHIKLGIGVLVLLLLIYLVSSALNSPPGQQNSGPREVNLGAGTSQPTQSPTDGSAASGTATTAGGESSSTPVMPPPVAGTPTQTPPPQETPNQQRVEIPGEITDALSAQQEQLNRLKETEMAGGGQSSSEGTQSSHTSTPPVKAPESSANGASGTSGQSKPKSAESAPTKTAPKATESAPKAPPVAKGSSTPGSASALASIPANRVTLQVSSASRSDTLVSFAKKNGMKDYWVYQTQRNGKPWFILVTGNYASASEARSALSTMSKDVQANKPWVRSMQQVHQDLKQK</sequence>
<dbReference type="Gene3D" id="3.30.70.1070">
    <property type="entry name" value="Sporulation related repeat"/>
    <property type="match status" value="1"/>
</dbReference>
<gene>
    <name evidence="4" type="primary">damX</name>
    <name evidence="4" type="ORF">NCTC12151_00269</name>
</gene>
<evidence type="ECO:0000313" key="5">
    <source>
        <dbReference type="Proteomes" id="UP000249005"/>
    </source>
</evidence>
<feature type="transmembrane region" description="Helical" evidence="2">
    <location>
        <begin position="43"/>
        <end position="63"/>
    </location>
</feature>